<reference evidence="1 2" key="1">
    <citation type="submission" date="2019-08" db="EMBL/GenBank/DDBJ databases">
        <title>The genome of the soybean aphid Biotype 1, its phylome, world population structure and adaptation to the North American continent.</title>
        <authorList>
            <person name="Giordano R."/>
            <person name="Donthu R.K."/>
            <person name="Hernandez A.G."/>
            <person name="Wright C.L."/>
            <person name="Zimin A.V."/>
        </authorList>
    </citation>
    <scope>NUCLEOTIDE SEQUENCE [LARGE SCALE GENOMIC DNA]</scope>
    <source>
        <tissue evidence="1">Whole aphids</tissue>
    </source>
</reference>
<dbReference type="AlphaFoldDB" id="A0A6G0T8E8"/>
<proteinExistence type="predicted"/>
<sequence length="232" mass="26685">MHQEYSLLHRKPPPYFTDFIITLTVTVIWSYGGLKNLLLLQPVLLRITHILDRQRMNSVKILNVCQGKMVQVMSNNYLANNILKMEPKYDLMFSTKANLCIDIVKFLALFYIQNNILNSYSLLQAVVEACQKKQQCRVQPSVGKYDPCPGHPKFIQVDYKCRPCNPQKPWPTTCTVVFIHCFNTPKLSEMKVKLNGMLIVSDTWQVVRHKPSTQANSAHLLTAISKALKYIN</sequence>
<protein>
    <recommendedName>
        <fullName evidence="3">SUEL-type lectin domain-containing protein</fullName>
    </recommendedName>
</protein>
<accession>A0A6G0T8E8</accession>
<dbReference type="Proteomes" id="UP000475862">
    <property type="component" value="Unassembled WGS sequence"/>
</dbReference>
<comment type="caution">
    <text evidence="1">The sequence shown here is derived from an EMBL/GenBank/DDBJ whole genome shotgun (WGS) entry which is preliminary data.</text>
</comment>
<evidence type="ECO:0008006" key="3">
    <source>
        <dbReference type="Google" id="ProtNLM"/>
    </source>
</evidence>
<gene>
    <name evidence="1" type="ORF">AGLY_013437</name>
</gene>
<dbReference type="EMBL" id="VYZN01000054">
    <property type="protein sequence ID" value="KAE9526789.1"/>
    <property type="molecule type" value="Genomic_DNA"/>
</dbReference>
<dbReference type="OrthoDB" id="5970528at2759"/>
<dbReference type="Gene3D" id="2.60.120.740">
    <property type="match status" value="1"/>
</dbReference>
<name>A0A6G0T8E8_APHGL</name>
<keyword evidence="2" id="KW-1185">Reference proteome</keyword>
<evidence type="ECO:0000313" key="1">
    <source>
        <dbReference type="EMBL" id="KAE9526789.1"/>
    </source>
</evidence>
<evidence type="ECO:0000313" key="2">
    <source>
        <dbReference type="Proteomes" id="UP000475862"/>
    </source>
</evidence>
<dbReference type="InterPro" id="IPR043159">
    <property type="entry name" value="Lectin_gal-bd_sf"/>
</dbReference>
<organism evidence="1 2">
    <name type="scientific">Aphis glycines</name>
    <name type="common">Soybean aphid</name>
    <dbReference type="NCBI Taxonomy" id="307491"/>
    <lineage>
        <taxon>Eukaryota</taxon>
        <taxon>Metazoa</taxon>
        <taxon>Ecdysozoa</taxon>
        <taxon>Arthropoda</taxon>
        <taxon>Hexapoda</taxon>
        <taxon>Insecta</taxon>
        <taxon>Pterygota</taxon>
        <taxon>Neoptera</taxon>
        <taxon>Paraneoptera</taxon>
        <taxon>Hemiptera</taxon>
        <taxon>Sternorrhyncha</taxon>
        <taxon>Aphidomorpha</taxon>
        <taxon>Aphidoidea</taxon>
        <taxon>Aphididae</taxon>
        <taxon>Aphidini</taxon>
        <taxon>Aphis</taxon>
        <taxon>Aphis</taxon>
    </lineage>
</organism>